<evidence type="ECO:0000256" key="1">
    <source>
        <dbReference type="SAM" id="MobiDB-lite"/>
    </source>
</evidence>
<feature type="region of interest" description="Disordered" evidence="1">
    <location>
        <begin position="22"/>
        <end position="45"/>
    </location>
</feature>
<dbReference type="GO" id="GO:0005102">
    <property type="term" value="F:signaling receptor binding"/>
    <property type="evidence" value="ECO:0007669"/>
    <property type="project" value="TreeGrafter"/>
</dbReference>
<name>A0AAV7QRH0_PLEWA</name>
<dbReference type="InterPro" id="IPR052446">
    <property type="entry name" value="B-cell_PI3K-Signaling_Adptrs"/>
</dbReference>
<dbReference type="AlphaFoldDB" id="A0AAV7QRH0"/>
<organism evidence="2 3">
    <name type="scientific">Pleurodeles waltl</name>
    <name type="common">Iberian ribbed newt</name>
    <dbReference type="NCBI Taxonomy" id="8319"/>
    <lineage>
        <taxon>Eukaryota</taxon>
        <taxon>Metazoa</taxon>
        <taxon>Chordata</taxon>
        <taxon>Craniata</taxon>
        <taxon>Vertebrata</taxon>
        <taxon>Euteleostomi</taxon>
        <taxon>Amphibia</taxon>
        <taxon>Batrachia</taxon>
        <taxon>Caudata</taxon>
        <taxon>Salamandroidea</taxon>
        <taxon>Salamandridae</taxon>
        <taxon>Pleurodelinae</taxon>
        <taxon>Pleurodeles</taxon>
    </lineage>
</organism>
<proteinExistence type="predicted"/>
<evidence type="ECO:0000313" key="3">
    <source>
        <dbReference type="Proteomes" id="UP001066276"/>
    </source>
</evidence>
<evidence type="ECO:0000313" key="2">
    <source>
        <dbReference type="EMBL" id="KAJ1143069.1"/>
    </source>
</evidence>
<comment type="caution">
    <text evidence="2">The sequence shown here is derived from an EMBL/GenBank/DDBJ whole genome shotgun (WGS) entry which is preliminary data.</text>
</comment>
<dbReference type="GO" id="GO:0005829">
    <property type="term" value="C:cytosol"/>
    <property type="evidence" value="ECO:0007669"/>
    <property type="project" value="TreeGrafter"/>
</dbReference>
<dbReference type="Proteomes" id="UP001066276">
    <property type="component" value="Chromosome 6"/>
</dbReference>
<dbReference type="EMBL" id="JANPWB010000010">
    <property type="protein sequence ID" value="KAJ1143069.1"/>
    <property type="molecule type" value="Genomic_DNA"/>
</dbReference>
<dbReference type="PANTHER" id="PTHR16267:SF12">
    <property type="entry name" value="PHOSPHOINOSITIDE 3-KINASE ADAPTER PROTEIN 1"/>
    <property type="match status" value="1"/>
</dbReference>
<dbReference type="PANTHER" id="PTHR16267">
    <property type="entry name" value="BANK1/PIK3AP1 FAMILY MEMBER"/>
    <property type="match status" value="1"/>
</dbReference>
<reference evidence="2" key="1">
    <citation type="journal article" date="2022" name="bioRxiv">
        <title>Sequencing and chromosome-scale assembly of the giantPleurodeles waltlgenome.</title>
        <authorList>
            <person name="Brown T."/>
            <person name="Elewa A."/>
            <person name="Iarovenko S."/>
            <person name="Subramanian E."/>
            <person name="Araus A.J."/>
            <person name="Petzold A."/>
            <person name="Susuki M."/>
            <person name="Suzuki K.-i.T."/>
            <person name="Hayashi T."/>
            <person name="Toyoda A."/>
            <person name="Oliveira C."/>
            <person name="Osipova E."/>
            <person name="Leigh N.D."/>
            <person name="Simon A."/>
            <person name="Yun M.H."/>
        </authorList>
    </citation>
    <scope>NUCLEOTIDE SEQUENCE</scope>
    <source>
        <strain evidence="2">20211129_DDA</strain>
        <tissue evidence="2">Liver</tissue>
    </source>
</reference>
<evidence type="ECO:0008006" key="4">
    <source>
        <dbReference type="Google" id="ProtNLM"/>
    </source>
</evidence>
<protein>
    <recommendedName>
        <fullName evidence="4">B-cell scaffold protein with ankyrin repeats</fullName>
    </recommendedName>
</protein>
<keyword evidence="3" id="KW-1185">Reference proteome</keyword>
<dbReference type="GO" id="GO:0036312">
    <property type="term" value="F:phosphatidylinositol 3-kinase regulatory subunit binding"/>
    <property type="evidence" value="ECO:0007669"/>
    <property type="project" value="TreeGrafter"/>
</dbReference>
<feature type="non-terminal residue" evidence="2">
    <location>
        <position position="1"/>
    </location>
</feature>
<gene>
    <name evidence="2" type="ORF">NDU88_009381</name>
</gene>
<sequence>FAEKSGQTRPENIYVQAENLQQEPASISRKDRPSSSMYDPYAGMKTPGQRQLITLQEQVKSGMITVDEAVLRFKEWHLNQKRRSESFKYQQ</sequence>
<feature type="non-terminal residue" evidence="2">
    <location>
        <position position="91"/>
    </location>
</feature>
<accession>A0AAV7QRH0</accession>